<dbReference type="PROSITE" id="PS50294">
    <property type="entry name" value="WD_REPEATS_REGION"/>
    <property type="match status" value="2"/>
</dbReference>
<name>A0A507D8Y8_9FUNG</name>
<dbReference type="InterPro" id="IPR001680">
    <property type="entry name" value="WD40_rpt"/>
</dbReference>
<keyword evidence="10" id="KW-1185">Reference proteome</keyword>
<dbReference type="Proteomes" id="UP000320333">
    <property type="component" value="Unassembled WGS sequence"/>
</dbReference>
<feature type="domain" description="CAF1B/HIR1 beta-propeller" evidence="8">
    <location>
        <begin position="30"/>
        <end position="218"/>
    </location>
</feature>
<dbReference type="InterPro" id="IPR031120">
    <property type="entry name" value="HIR1-like"/>
</dbReference>
<evidence type="ECO:0000259" key="8">
    <source>
        <dbReference type="Pfam" id="PF24105"/>
    </source>
</evidence>
<organism evidence="9 10">
    <name type="scientific">Chytriomyces confervae</name>
    <dbReference type="NCBI Taxonomy" id="246404"/>
    <lineage>
        <taxon>Eukaryota</taxon>
        <taxon>Fungi</taxon>
        <taxon>Fungi incertae sedis</taxon>
        <taxon>Chytridiomycota</taxon>
        <taxon>Chytridiomycota incertae sedis</taxon>
        <taxon>Chytridiomycetes</taxon>
        <taxon>Chytridiales</taxon>
        <taxon>Chytriomycetaceae</taxon>
        <taxon>Chytriomyces</taxon>
    </lineage>
</organism>
<reference evidence="9 10" key="1">
    <citation type="journal article" date="2019" name="Sci. Rep.">
        <title>Comparative genomics of chytrid fungi reveal insights into the obligate biotrophic and pathogenic lifestyle of Synchytrium endobioticum.</title>
        <authorList>
            <person name="van de Vossenberg B.T.L.H."/>
            <person name="Warris S."/>
            <person name="Nguyen H.D.T."/>
            <person name="van Gent-Pelzer M.P.E."/>
            <person name="Joly D.L."/>
            <person name="van de Geest H.C."/>
            <person name="Bonants P.J.M."/>
            <person name="Smith D.S."/>
            <person name="Levesque C.A."/>
            <person name="van der Lee T.A.J."/>
        </authorList>
    </citation>
    <scope>NUCLEOTIDE SEQUENCE [LARGE SCALE GENOMIC DNA]</scope>
    <source>
        <strain evidence="9 10">CBS 675.73</strain>
    </source>
</reference>
<dbReference type="InterPro" id="IPR015943">
    <property type="entry name" value="WD40/YVTN_repeat-like_dom_sf"/>
</dbReference>
<dbReference type="GO" id="GO:0006338">
    <property type="term" value="P:chromatin remodeling"/>
    <property type="evidence" value="ECO:0007669"/>
    <property type="project" value="TreeGrafter"/>
</dbReference>
<feature type="repeat" description="WD" evidence="7">
    <location>
        <begin position="140"/>
        <end position="181"/>
    </location>
</feature>
<evidence type="ECO:0000256" key="6">
    <source>
        <dbReference type="ARBA" id="ARBA00023242"/>
    </source>
</evidence>
<evidence type="ECO:0000313" key="9">
    <source>
        <dbReference type="EMBL" id="TPX47946.1"/>
    </source>
</evidence>
<dbReference type="Gene3D" id="2.130.10.10">
    <property type="entry name" value="YVTN repeat-like/Quinoprotein amine dehydrogenase"/>
    <property type="match status" value="2"/>
</dbReference>
<dbReference type="PANTHER" id="PTHR13831:SF0">
    <property type="entry name" value="PROTEIN HIRA"/>
    <property type="match status" value="1"/>
</dbReference>
<evidence type="ECO:0000256" key="2">
    <source>
        <dbReference type="ARBA" id="ARBA00007306"/>
    </source>
</evidence>
<dbReference type="AlphaFoldDB" id="A0A507D8Y8"/>
<evidence type="ECO:0000256" key="3">
    <source>
        <dbReference type="ARBA" id="ARBA00022574"/>
    </source>
</evidence>
<dbReference type="InterPro" id="IPR055410">
    <property type="entry name" value="Beta-prop_CAF1B_HIR1"/>
</dbReference>
<dbReference type="GO" id="GO:0000417">
    <property type="term" value="C:HIR complex"/>
    <property type="evidence" value="ECO:0007669"/>
    <property type="project" value="TreeGrafter"/>
</dbReference>
<dbReference type="PANTHER" id="PTHR13831">
    <property type="entry name" value="MEMBER OF THE HIR1 FAMILY OF WD-REPEAT PROTEINS"/>
    <property type="match status" value="1"/>
</dbReference>
<dbReference type="GO" id="GO:0000785">
    <property type="term" value="C:chromatin"/>
    <property type="evidence" value="ECO:0007669"/>
    <property type="project" value="TreeGrafter"/>
</dbReference>
<evidence type="ECO:0000256" key="1">
    <source>
        <dbReference type="ARBA" id="ARBA00004123"/>
    </source>
</evidence>
<dbReference type="OrthoDB" id="1741719at2759"/>
<gene>
    <name evidence="9" type="ORF">CcCBS67573_g10226</name>
</gene>
<dbReference type="SMART" id="SM00320">
    <property type="entry name" value="WD40"/>
    <property type="match status" value="3"/>
</dbReference>
<evidence type="ECO:0000256" key="5">
    <source>
        <dbReference type="ARBA" id="ARBA00022853"/>
    </source>
</evidence>
<protein>
    <recommendedName>
        <fullName evidence="8">CAF1B/HIR1 beta-propeller domain-containing protein</fullName>
    </recommendedName>
</protein>
<keyword evidence="6" id="KW-0539">Nucleus</keyword>
<dbReference type="EMBL" id="QEAP01001285">
    <property type="protein sequence ID" value="TPX47946.1"/>
    <property type="molecule type" value="Genomic_DNA"/>
</dbReference>
<keyword evidence="3 7" id="KW-0853">WD repeat</keyword>
<accession>A0A507D8Y8</accession>
<dbReference type="GO" id="GO:0031491">
    <property type="term" value="F:nucleosome binding"/>
    <property type="evidence" value="ECO:0007669"/>
    <property type="project" value="TreeGrafter"/>
</dbReference>
<dbReference type="InterPro" id="IPR036322">
    <property type="entry name" value="WD40_repeat_dom_sf"/>
</dbReference>
<comment type="similarity">
    <text evidence="2">Belongs to the WD repeat HIR1 family.</text>
</comment>
<dbReference type="GO" id="GO:0005634">
    <property type="term" value="C:nucleus"/>
    <property type="evidence" value="ECO:0007669"/>
    <property type="project" value="UniProtKB-SubCell"/>
</dbReference>
<dbReference type="STRING" id="246404.A0A507D8Y8"/>
<dbReference type="PROSITE" id="PS50082">
    <property type="entry name" value="WD_REPEATS_2"/>
    <property type="match status" value="2"/>
</dbReference>
<keyword evidence="5" id="KW-0156">Chromatin regulator</keyword>
<evidence type="ECO:0000256" key="7">
    <source>
        <dbReference type="PROSITE-ProRule" id="PRU00221"/>
    </source>
</evidence>
<proteinExistence type="inferred from homology"/>
<feature type="repeat" description="WD" evidence="7">
    <location>
        <begin position="182"/>
        <end position="213"/>
    </location>
</feature>
<dbReference type="GO" id="GO:0006351">
    <property type="term" value="P:DNA-templated transcription"/>
    <property type="evidence" value="ECO:0007669"/>
    <property type="project" value="InterPro"/>
</dbReference>
<dbReference type="SUPFAM" id="SSF50978">
    <property type="entry name" value="WD40 repeat-like"/>
    <property type="match status" value="1"/>
</dbReference>
<sequence>MLIVKPSFVQHPGDKGRKLPIYACHVQPGEGKRIATGGQDCKVRIWSTATILDNSSSDCDKLLATLSNHTGAVLSVGGRRQGRFSQRVQTIAQSWSGAQIAQSWSGAQIAQSWSGNFRRRDNLIQGGAGNVESWRAIKVLLGHDSDVADLAWSPSNEYLASCGLDSLVFIWDGKTFDKLKKLEAHQGFVKGITWDPVGKYLATQSDDKTVKIWRTSDWVVEREITEPFTQASSTTFFRRLSWSPDGSCIAMANGENGNVPVSPIVNPDIWISDVSLVPLKLQHSILSHLNPDEDGEEGATKRVVSSVCAIAGQDRSVSIWWTVRPFSAASALDVFQLTVLDLSWSSMEVDTEPTIAVPPVEPSVEPVEPVEPIEALRSIRIVAVVKVAPRQHANSSNTLEEWTLQTQNVDTARTAVWNHYRSNFNISDLDPTIKDIDSYIHFEKDSRKYCFGPKLQFHQITNTILSNWHTASLTTTVTMQILKHGDSIKTASQFTQYDKAVLQPIIMDRGGAPAEPLHIDIMAQLRERHEVEYRASPMTWRLWANEILRLLVPQQANAINNAPPPQMMQLLARVPTSAEDQLQELRSTMNLARRVLESCQAKLEPIKSCAQELTRRVESFELVITMLQVTIDGMQESLVPYEVSGGAAVDSIPNIPDYDHSYLFD</sequence>
<comment type="subcellular location">
    <subcellularLocation>
        <location evidence="1">Nucleus</location>
    </subcellularLocation>
</comment>
<evidence type="ECO:0000256" key="4">
    <source>
        <dbReference type="ARBA" id="ARBA00022737"/>
    </source>
</evidence>
<comment type="caution">
    <text evidence="9">The sequence shown here is derived from an EMBL/GenBank/DDBJ whole genome shotgun (WGS) entry which is preliminary data.</text>
</comment>
<dbReference type="Pfam" id="PF24105">
    <property type="entry name" value="Beta-prop_CAF1B_HIR1"/>
    <property type="match status" value="1"/>
</dbReference>
<evidence type="ECO:0000313" key="10">
    <source>
        <dbReference type="Proteomes" id="UP000320333"/>
    </source>
</evidence>
<keyword evidence="4" id="KW-0677">Repeat</keyword>